<feature type="transmembrane region" description="Helical" evidence="9">
    <location>
        <begin position="436"/>
        <end position="458"/>
    </location>
</feature>
<feature type="transmembrane region" description="Helical" evidence="9">
    <location>
        <begin position="470"/>
        <end position="490"/>
    </location>
</feature>
<dbReference type="Gene3D" id="3.90.550.10">
    <property type="entry name" value="Spore Coat Polysaccharide Biosynthesis Protein SpsA, Chain A"/>
    <property type="match status" value="1"/>
</dbReference>
<organism evidence="10 11">
    <name type="scientific">Desulfococcus multivorans DSM 2059</name>
    <dbReference type="NCBI Taxonomy" id="1121405"/>
    <lineage>
        <taxon>Bacteria</taxon>
        <taxon>Pseudomonadati</taxon>
        <taxon>Thermodesulfobacteriota</taxon>
        <taxon>Desulfobacteria</taxon>
        <taxon>Desulfobacterales</taxon>
        <taxon>Desulfococcaceae</taxon>
        <taxon>Desulfococcus</taxon>
    </lineage>
</organism>
<evidence type="ECO:0000256" key="1">
    <source>
        <dbReference type="ARBA" id="ARBA00004653"/>
    </source>
</evidence>
<dbReference type="Proteomes" id="UP000014977">
    <property type="component" value="Unassembled WGS sequence"/>
</dbReference>
<keyword evidence="3 10" id="KW-0808">Transferase</keyword>
<feature type="transmembrane region" description="Helical" evidence="9">
    <location>
        <begin position="387"/>
        <end position="409"/>
    </location>
</feature>
<proteinExistence type="predicted"/>
<accession>S7VBJ1</accession>
<comment type="caution">
    <text evidence="10">The sequence shown here is derived from an EMBL/GenBank/DDBJ whole genome shotgun (WGS) entry which is preliminary data.</text>
</comment>
<evidence type="ECO:0000256" key="3">
    <source>
        <dbReference type="ARBA" id="ARBA00022679"/>
    </source>
</evidence>
<keyword evidence="11" id="KW-1185">Reference proteome</keyword>
<keyword evidence="7 9" id="KW-0472">Membrane</keyword>
<dbReference type="EMBL" id="ATHJ01000071">
    <property type="protein sequence ID" value="EPR41823.1"/>
    <property type="molecule type" value="Genomic_DNA"/>
</dbReference>
<name>S7VBJ1_DESML</name>
<dbReference type="STRING" id="897.B2D07_00160"/>
<feature type="transmembrane region" description="Helical" evidence="9">
    <location>
        <begin position="6"/>
        <end position="34"/>
    </location>
</feature>
<gene>
    <name evidence="10" type="ORF">dsmv_1822</name>
</gene>
<dbReference type="PANTHER" id="PTHR32044:SF80">
    <property type="entry name" value="XYLOGLUCAN GLYCOSYLTRANSFERASE 2-RELATED"/>
    <property type="match status" value="1"/>
</dbReference>
<evidence type="ECO:0000256" key="4">
    <source>
        <dbReference type="ARBA" id="ARBA00022692"/>
    </source>
</evidence>
<dbReference type="PANTHER" id="PTHR32044">
    <property type="entry name" value="GLUCOMANNAN 4-BETA-MANNOSYLTRANSFERASE 9"/>
    <property type="match status" value="1"/>
</dbReference>
<evidence type="ECO:0000256" key="9">
    <source>
        <dbReference type="SAM" id="Phobius"/>
    </source>
</evidence>
<keyword evidence="4 9" id="KW-0812">Transmembrane</keyword>
<evidence type="ECO:0000256" key="6">
    <source>
        <dbReference type="ARBA" id="ARBA00023034"/>
    </source>
</evidence>
<dbReference type="eggNOG" id="COG1215">
    <property type="taxonomic scope" value="Bacteria"/>
</dbReference>
<dbReference type="FunFam" id="3.90.550.10:FF:000057">
    <property type="entry name" value="Glycosyltransferase-like protein, family 2"/>
    <property type="match status" value="1"/>
</dbReference>
<feature type="transmembrane region" description="Helical" evidence="9">
    <location>
        <begin position="325"/>
        <end position="345"/>
    </location>
</feature>
<dbReference type="Pfam" id="PF13641">
    <property type="entry name" value="Glyco_tranf_2_3"/>
    <property type="match status" value="1"/>
</dbReference>
<dbReference type="RefSeq" id="WP_020876204.1">
    <property type="nucleotide sequence ID" value="NZ_ATHJ01000071.1"/>
</dbReference>
<comment type="subcellular location">
    <subcellularLocation>
        <location evidence="1">Golgi apparatus membrane</location>
        <topology evidence="1">Multi-pass membrane protein</topology>
    </subcellularLocation>
</comment>
<keyword evidence="6" id="KW-0333">Golgi apparatus</keyword>
<evidence type="ECO:0000313" key="10">
    <source>
        <dbReference type="EMBL" id="EPR41823.1"/>
    </source>
</evidence>
<dbReference type="AlphaFoldDB" id="S7VBJ1"/>
<dbReference type="OrthoDB" id="9806824at2"/>
<evidence type="ECO:0000256" key="5">
    <source>
        <dbReference type="ARBA" id="ARBA00022989"/>
    </source>
</evidence>
<sequence>MAALLWYFAVFLYFGAAGALMLYGLNCYVMIFLFHRGRRRAARRLERVAARFGDPALRDDLPVVTTQIAVYNEVNVVERVIRAVCRMRYPRDRHEIQILDDSSDETGDIVDRMAESMAAEGFDVQVIRRNTRTGFKAGALAAGLEVAKGTLVAVFDADFVPPEDYLLRTVPFFMTDDRLALVQARWGHLNRKRSFLTRAQSIGIDGHFMVEQAARNWNNLYMNFNGTAGIWRRSAIDDGGGWAWDTLTEDMDLSYRVQFAGWRTLFLPDLVVPAEIPEDVNAFKSQQFRWAKGSIQTALKLFPRLVHQPVPIFQKIQAFFHMTHYLIHPMMLVVAVLALPVLLGFDLKGGPLFFGAVACILLVSMTAPNALYLVSQRAAYTDWLRRVLIMPVLVVVGVGIALSNTRAVVEALIGHDSPFIRTPKRGDREIKRYRTAFPGLAFAEILLGGYCVMTFLAYLKAGKYLIGPFLAVYAAGFLFVGLLTLAPRLFREG</sequence>
<dbReference type="InterPro" id="IPR029044">
    <property type="entry name" value="Nucleotide-diphossugar_trans"/>
</dbReference>
<evidence type="ECO:0000256" key="2">
    <source>
        <dbReference type="ARBA" id="ARBA00022676"/>
    </source>
</evidence>
<dbReference type="GO" id="GO:0016757">
    <property type="term" value="F:glycosyltransferase activity"/>
    <property type="evidence" value="ECO:0007669"/>
    <property type="project" value="UniProtKB-KW"/>
</dbReference>
<dbReference type="GO" id="GO:0071555">
    <property type="term" value="P:cell wall organization"/>
    <property type="evidence" value="ECO:0007669"/>
    <property type="project" value="UniProtKB-KW"/>
</dbReference>
<reference evidence="10 11" key="1">
    <citation type="journal article" date="2013" name="Genome Announc.">
        <title>Draft genome sequences for three mercury-methylating, sulfate-reducing bacteria.</title>
        <authorList>
            <person name="Brown S.D."/>
            <person name="Hurt R.A.Jr."/>
            <person name="Gilmour C.C."/>
            <person name="Elias D.A."/>
        </authorList>
    </citation>
    <scope>NUCLEOTIDE SEQUENCE [LARGE SCALE GENOMIC DNA]</scope>
    <source>
        <strain evidence="10 11">DSM 2059</strain>
    </source>
</reference>
<evidence type="ECO:0000256" key="8">
    <source>
        <dbReference type="ARBA" id="ARBA00023316"/>
    </source>
</evidence>
<keyword evidence="2" id="KW-0328">Glycosyltransferase</keyword>
<dbReference type="SUPFAM" id="SSF53448">
    <property type="entry name" value="Nucleotide-diphospho-sugar transferases"/>
    <property type="match status" value="1"/>
</dbReference>
<protein>
    <submittedName>
        <fullName evidence="10">Glycosyl transferase family 2</fullName>
    </submittedName>
</protein>
<feature type="transmembrane region" description="Helical" evidence="9">
    <location>
        <begin position="351"/>
        <end position="375"/>
    </location>
</feature>
<dbReference type="PATRIC" id="fig|1121405.3.peg.1278"/>
<evidence type="ECO:0000313" key="11">
    <source>
        <dbReference type="Proteomes" id="UP000014977"/>
    </source>
</evidence>
<evidence type="ECO:0000256" key="7">
    <source>
        <dbReference type="ARBA" id="ARBA00023136"/>
    </source>
</evidence>
<keyword evidence="8" id="KW-0961">Cell wall biogenesis/degradation</keyword>
<keyword evidence="5 9" id="KW-1133">Transmembrane helix</keyword>